<keyword evidence="6 9" id="KW-0862">Zinc</keyword>
<keyword evidence="4 9" id="KW-0479">Metal-binding</keyword>
<evidence type="ECO:0000259" key="14">
    <source>
        <dbReference type="Pfam" id="PF17900"/>
    </source>
</evidence>
<dbReference type="FunFam" id="2.60.40.1730:FF:000002">
    <property type="entry name" value="Aminopeptidase"/>
    <property type="match status" value="1"/>
</dbReference>
<accession>A0A0A1TQC3</accession>
<dbReference type="MEROPS" id="M01.A25"/>
<evidence type="ECO:0000256" key="8">
    <source>
        <dbReference type="PIRSR" id="PIRSR634016-1"/>
    </source>
</evidence>
<dbReference type="SUPFAM" id="SSF55486">
    <property type="entry name" value="Metalloproteases ('zincins'), catalytic domain"/>
    <property type="match status" value="1"/>
</dbReference>
<dbReference type="Gene3D" id="2.60.40.1910">
    <property type="match status" value="1"/>
</dbReference>
<keyword evidence="7 11" id="KW-0482">Metalloprotease</keyword>
<dbReference type="SUPFAM" id="SSF63737">
    <property type="entry name" value="Leukotriene A4 hydrolase N-terminal domain"/>
    <property type="match status" value="1"/>
</dbReference>
<dbReference type="PRINTS" id="PR00756">
    <property type="entry name" value="ALADIPTASE"/>
</dbReference>
<organism evidence="15 16">
    <name type="scientific">[Torrubiella] hemipterigena</name>
    <dbReference type="NCBI Taxonomy" id="1531966"/>
    <lineage>
        <taxon>Eukaryota</taxon>
        <taxon>Fungi</taxon>
        <taxon>Dikarya</taxon>
        <taxon>Ascomycota</taxon>
        <taxon>Pezizomycotina</taxon>
        <taxon>Sordariomycetes</taxon>
        <taxon>Hypocreomycetidae</taxon>
        <taxon>Hypocreales</taxon>
        <taxon>Clavicipitaceae</taxon>
        <taxon>Clavicipitaceae incertae sedis</taxon>
        <taxon>'Torrubiella' clade</taxon>
    </lineage>
</organism>
<dbReference type="FunFam" id="1.10.390.10:FF:000001">
    <property type="entry name" value="Aminopeptidase"/>
    <property type="match status" value="1"/>
</dbReference>
<comment type="similarity">
    <text evidence="1 11">Belongs to the peptidase M1 family.</text>
</comment>
<evidence type="ECO:0000259" key="13">
    <source>
        <dbReference type="Pfam" id="PF11838"/>
    </source>
</evidence>
<evidence type="ECO:0000256" key="6">
    <source>
        <dbReference type="ARBA" id="ARBA00022833"/>
    </source>
</evidence>
<dbReference type="Proteomes" id="UP000039046">
    <property type="component" value="Unassembled WGS sequence"/>
</dbReference>
<dbReference type="GO" id="GO:0016020">
    <property type="term" value="C:membrane"/>
    <property type="evidence" value="ECO:0007669"/>
    <property type="project" value="TreeGrafter"/>
</dbReference>
<feature type="active site" description="Proton acceptor" evidence="8">
    <location>
        <position position="323"/>
    </location>
</feature>
<sequence>MEDRDILPDNFKPVHYSLSVKDLDLTNWTFGGVVAIDCKIVKPTKQIVINTLFLKLTNAKVTFDQTKSSQTFESTTFSYDDVAQRCTIDFDQEFPVTDKACITIEYTGEINNDMAGFYRSKYLPAVPAVASTPRDAEYHYMLSTQFEACDARRAFPCFDEPNLKATFDFEIEVPTDLVALSNMPVKSTTPSKEGWHVVAFDRTPVMSTYILAWALGDFTYIEAFTDRLYNGKRLPVRVYTTRGLEEQGRWALEHAPKTIDYFSEIFDIDYPLPKSDLLCAHEFTHGAMENWGLVTYRTTRILYDEKTSSPKLKNDIAYVVAHELAHQWFGNLVTMDWWDELWLNEGFATWVGWIAVDHFHPDWNVWVQYILEGMEQAFTLDGLRNSHPIHVPVRDALDVNQVFDYISYHKGCSSIRMLANHLGVETFLKGVSNYLKAHAYGNAKTKALWDAISEASGQNVNALMEPWISKIGHPVLKVEEEGDKLALQQSRFLSSGDVKAEEDNTTWWLPLRLEGKTDQPGVATISLNERQSNVDGVSLEFYKVNSGASGFYRLNYPESRLDKLSKQLDKLSFEEKVYTISSASALAFSGHSSPAALLTFLQGFEDEEHPLVLERILVSIDTLKSVFGNDTAIEASLAKFTNKLLAKQVARLGWASTPNEHYQTTIVRGLILRSAVADNAPGARDEAVKRFNAWVENPVANAIEPSLRSAVWLAGILENPTHAVTILKKEWYESRSVDTKQEVLEALGRVQDLEVIKSSILTFLFNTTPPTDAVASADVHIMSVVMGDNTAVRDHLWDHVKNNWDIVNTKLGNPIVMDRFVGRTFQYFVDTAKIDEIAAFFSDKDTKAYNRSLNTVLDHIAARAAYRQRGSAALQEWLTGNGY</sequence>
<evidence type="ECO:0000313" key="15">
    <source>
        <dbReference type="EMBL" id="CEJ94050.1"/>
    </source>
</evidence>
<dbReference type="InterPro" id="IPR001930">
    <property type="entry name" value="Peptidase_M1"/>
</dbReference>
<dbReference type="CDD" id="cd09601">
    <property type="entry name" value="M1_APN-Q_like"/>
    <property type="match status" value="1"/>
</dbReference>
<evidence type="ECO:0000256" key="11">
    <source>
        <dbReference type="RuleBase" id="RU364040"/>
    </source>
</evidence>
<protein>
    <recommendedName>
        <fullName evidence="11">Aminopeptidase</fullName>
        <ecNumber evidence="11">3.4.11.-</ecNumber>
    </recommendedName>
</protein>
<feature type="domain" description="Peptidase M1 membrane alanine aminopeptidase" evidence="12">
    <location>
        <begin position="250"/>
        <end position="467"/>
    </location>
</feature>
<dbReference type="Pfam" id="PF01433">
    <property type="entry name" value="Peptidase_M1"/>
    <property type="match status" value="1"/>
</dbReference>
<dbReference type="GO" id="GO:0005737">
    <property type="term" value="C:cytoplasm"/>
    <property type="evidence" value="ECO:0007669"/>
    <property type="project" value="TreeGrafter"/>
</dbReference>
<keyword evidence="3 11" id="KW-0645">Protease</keyword>
<dbReference type="STRING" id="1531966.A0A0A1TQC3"/>
<feature type="binding site" evidence="9">
    <location>
        <position position="322"/>
    </location>
    <ligand>
        <name>Zn(2+)</name>
        <dbReference type="ChEBI" id="CHEBI:29105"/>
        <note>catalytic</note>
    </ligand>
</feature>
<dbReference type="GO" id="GO:0006508">
    <property type="term" value="P:proteolysis"/>
    <property type="evidence" value="ECO:0007669"/>
    <property type="project" value="UniProtKB-KW"/>
</dbReference>
<evidence type="ECO:0000256" key="7">
    <source>
        <dbReference type="ARBA" id="ARBA00023049"/>
    </source>
</evidence>
<evidence type="ECO:0000256" key="5">
    <source>
        <dbReference type="ARBA" id="ARBA00022801"/>
    </source>
</evidence>
<dbReference type="Pfam" id="PF11838">
    <property type="entry name" value="ERAP1_C"/>
    <property type="match status" value="1"/>
</dbReference>
<dbReference type="Gene3D" id="1.10.390.10">
    <property type="entry name" value="Neutral Protease Domain 2"/>
    <property type="match status" value="1"/>
</dbReference>
<evidence type="ECO:0000256" key="1">
    <source>
        <dbReference type="ARBA" id="ARBA00010136"/>
    </source>
</evidence>
<name>A0A0A1TQC3_9HYPO</name>
<dbReference type="GO" id="GO:0042277">
    <property type="term" value="F:peptide binding"/>
    <property type="evidence" value="ECO:0007669"/>
    <property type="project" value="TreeGrafter"/>
</dbReference>
<dbReference type="EC" id="3.4.11.-" evidence="11"/>
<evidence type="ECO:0000256" key="4">
    <source>
        <dbReference type="ARBA" id="ARBA00022723"/>
    </source>
</evidence>
<evidence type="ECO:0000256" key="2">
    <source>
        <dbReference type="ARBA" id="ARBA00022438"/>
    </source>
</evidence>
<dbReference type="HOGENOM" id="CLU_003705_0_1_1"/>
<dbReference type="InterPro" id="IPR024571">
    <property type="entry name" value="ERAP1-like_C_dom"/>
</dbReference>
<dbReference type="InterPro" id="IPR045357">
    <property type="entry name" value="Aminopeptidase_N-like_N"/>
</dbReference>
<dbReference type="Gene3D" id="1.25.50.20">
    <property type="match status" value="1"/>
</dbReference>
<dbReference type="PANTHER" id="PTHR11533:SF171">
    <property type="entry name" value="AMINOPEPTIDASE"/>
    <property type="match status" value="1"/>
</dbReference>
<keyword evidence="16" id="KW-1185">Reference proteome</keyword>
<dbReference type="GO" id="GO:0043171">
    <property type="term" value="P:peptide catabolic process"/>
    <property type="evidence" value="ECO:0007669"/>
    <property type="project" value="TreeGrafter"/>
</dbReference>
<dbReference type="AlphaFoldDB" id="A0A0A1TQC3"/>
<feature type="binding site" evidence="9">
    <location>
        <position position="345"/>
    </location>
    <ligand>
        <name>Zn(2+)</name>
        <dbReference type="ChEBI" id="CHEBI:29105"/>
        <note>catalytic</note>
    </ligand>
</feature>
<dbReference type="InterPro" id="IPR050344">
    <property type="entry name" value="Peptidase_M1_aminopeptidases"/>
</dbReference>
<keyword evidence="5 11" id="KW-0378">Hydrolase</keyword>
<dbReference type="GO" id="GO:0070006">
    <property type="term" value="F:metalloaminopeptidase activity"/>
    <property type="evidence" value="ECO:0007669"/>
    <property type="project" value="TreeGrafter"/>
</dbReference>
<evidence type="ECO:0000259" key="12">
    <source>
        <dbReference type="Pfam" id="PF01433"/>
    </source>
</evidence>
<evidence type="ECO:0000256" key="10">
    <source>
        <dbReference type="PIRSR" id="PIRSR634016-4"/>
    </source>
</evidence>
<feature type="site" description="Transition state stabilizer" evidence="10">
    <location>
        <position position="408"/>
    </location>
</feature>
<evidence type="ECO:0000313" key="16">
    <source>
        <dbReference type="Proteomes" id="UP000039046"/>
    </source>
</evidence>
<evidence type="ECO:0000256" key="9">
    <source>
        <dbReference type="PIRSR" id="PIRSR634016-3"/>
    </source>
</evidence>
<dbReference type="Pfam" id="PF17900">
    <property type="entry name" value="Peptidase_M1_N"/>
    <property type="match status" value="1"/>
</dbReference>
<gene>
    <name evidence="15" type="ORF">VHEMI09606</name>
</gene>
<keyword evidence="2 11" id="KW-0031">Aminopeptidase</keyword>
<proteinExistence type="inferred from homology"/>
<dbReference type="InterPro" id="IPR014782">
    <property type="entry name" value="Peptidase_M1_dom"/>
</dbReference>
<dbReference type="Gene3D" id="2.60.40.1730">
    <property type="entry name" value="tricorn interacting facor f3 domain"/>
    <property type="match status" value="1"/>
</dbReference>
<dbReference type="PANTHER" id="PTHR11533">
    <property type="entry name" value="PROTEASE M1 ZINC METALLOPROTEASE"/>
    <property type="match status" value="1"/>
</dbReference>
<dbReference type="EMBL" id="CDHN01000006">
    <property type="protein sequence ID" value="CEJ94050.1"/>
    <property type="molecule type" value="Genomic_DNA"/>
</dbReference>
<evidence type="ECO:0000256" key="3">
    <source>
        <dbReference type="ARBA" id="ARBA00022670"/>
    </source>
</evidence>
<reference evidence="15 16" key="1">
    <citation type="journal article" date="2015" name="Genome Announc.">
        <title>Draft Genome Sequence and Gene Annotation of the Entomopathogenic Fungus Verticillium hemipterigenum.</title>
        <authorList>
            <person name="Horn F."/>
            <person name="Habel A."/>
            <person name="Scharf D.H."/>
            <person name="Dworschak J."/>
            <person name="Brakhage A.A."/>
            <person name="Guthke R."/>
            <person name="Hertweck C."/>
            <person name="Linde J."/>
        </authorList>
    </citation>
    <scope>NUCLEOTIDE SEQUENCE [LARGE SCALE GENOMIC DNA]</scope>
</reference>
<feature type="domain" description="Aminopeptidase N-like N-terminal" evidence="14">
    <location>
        <begin position="12"/>
        <end position="210"/>
    </location>
</feature>
<feature type="binding site" evidence="9">
    <location>
        <position position="326"/>
    </location>
    <ligand>
        <name>Zn(2+)</name>
        <dbReference type="ChEBI" id="CHEBI:29105"/>
        <note>catalytic</note>
    </ligand>
</feature>
<feature type="domain" description="ERAP1-like C-terminal" evidence="13">
    <location>
        <begin position="541"/>
        <end position="861"/>
    </location>
</feature>
<dbReference type="InterPro" id="IPR042097">
    <property type="entry name" value="Aminopeptidase_N-like_N_sf"/>
</dbReference>
<comment type="cofactor">
    <cofactor evidence="9 11">
        <name>Zn(2+)</name>
        <dbReference type="ChEBI" id="CHEBI:29105"/>
    </cofactor>
    <text evidence="9 11">Binds 1 zinc ion per subunit.</text>
</comment>
<dbReference type="GO" id="GO:0008270">
    <property type="term" value="F:zinc ion binding"/>
    <property type="evidence" value="ECO:0007669"/>
    <property type="project" value="UniProtKB-UniRule"/>
</dbReference>
<dbReference type="InterPro" id="IPR034016">
    <property type="entry name" value="M1_APN-typ"/>
</dbReference>
<dbReference type="InterPro" id="IPR027268">
    <property type="entry name" value="Peptidase_M4/M1_CTD_sf"/>
</dbReference>
<dbReference type="OrthoDB" id="10031169at2759"/>